<evidence type="ECO:0000313" key="5">
    <source>
        <dbReference type="EMBL" id="OEL18514.1"/>
    </source>
</evidence>
<dbReference type="GO" id="GO:0009707">
    <property type="term" value="C:chloroplast outer membrane"/>
    <property type="evidence" value="ECO:0007669"/>
    <property type="project" value="TreeGrafter"/>
</dbReference>
<dbReference type="OrthoDB" id="659514at2759"/>
<dbReference type="GO" id="GO:0045037">
    <property type="term" value="P:protein import into chloroplast stroma"/>
    <property type="evidence" value="ECO:0007669"/>
    <property type="project" value="TreeGrafter"/>
</dbReference>
<keyword evidence="6" id="KW-1185">Reference proteome</keyword>
<dbReference type="EMBL" id="LWDX02056419">
    <property type="protein sequence ID" value="OEL18514.1"/>
    <property type="molecule type" value="Genomic_DNA"/>
</dbReference>
<keyword evidence="2" id="KW-0812">Transmembrane</keyword>
<name>A0A1E5V0F7_9POAL</name>
<dbReference type="Proteomes" id="UP000095767">
    <property type="component" value="Unassembled WGS sequence"/>
</dbReference>
<proteinExistence type="predicted"/>
<keyword evidence="3" id="KW-1133">Transmembrane helix</keyword>
<feature type="non-terminal residue" evidence="5">
    <location>
        <position position="1"/>
    </location>
</feature>
<reference evidence="5 6" key="1">
    <citation type="submission" date="2016-09" db="EMBL/GenBank/DDBJ databases">
        <title>The draft genome of Dichanthelium oligosanthes: A C3 panicoid grass species.</title>
        <authorList>
            <person name="Studer A.J."/>
            <person name="Schnable J.C."/>
            <person name="Brutnell T.P."/>
        </authorList>
    </citation>
    <scope>NUCLEOTIDE SEQUENCE [LARGE SCALE GENOMIC DNA]</scope>
    <source>
        <strain evidence="6">cv. Kellogg 1175</strain>
        <tissue evidence="5">Leaf</tissue>
    </source>
</reference>
<dbReference type="AlphaFoldDB" id="A0A1E5V0F7"/>
<dbReference type="InterPro" id="IPR045238">
    <property type="entry name" value="Tim23-like"/>
</dbReference>
<dbReference type="GO" id="GO:0015171">
    <property type="term" value="F:amino acid transmembrane transporter activity"/>
    <property type="evidence" value="ECO:0007669"/>
    <property type="project" value="TreeGrafter"/>
</dbReference>
<gene>
    <name evidence="5" type="ORF">BAE44_0020478</name>
</gene>
<sequence>LMRGRSDWKNAMIGGALAGAFISAATAGNSSHGGTRQVIKDSIAGGAIGTAIEFISHHRHVVFGPIRLDEIDQIKKGELQLSQSANKSGTKMVKSWEFKNASDWICGLWAKD</sequence>
<comment type="caution">
    <text evidence="5">The sequence shown here is derived from an EMBL/GenBank/DDBJ whole genome shotgun (WGS) entry which is preliminary data.</text>
</comment>
<evidence type="ECO:0000256" key="2">
    <source>
        <dbReference type="ARBA" id="ARBA00022692"/>
    </source>
</evidence>
<protein>
    <submittedName>
        <fullName evidence="5">Uncharacterized protein</fullName>
    </submittedName>
</protein>
<evidence type="ECO:0000313" key="6">
    <source>
        <dbReference type="Proteomes" id="UP000095767"/>
    </source>
</evidence>
<evidence type="ECO:0000256" key="1">
    <source>
        <dbReference type="ARBA" id="ARBA00004141"/>
    </source>
</evidence>
<evidence type="ECO:0000256" key="3">
    <source>
        <dbReference type="ARBA" id="ARBA00022989"/>
    </source>
</evidence>
<organism evidence="5 6">
    <name type="scientific">Dichanthelium oligosanthes</name>
    <dbReference type="NCBI Taxonomy" id="888268"/>
    <lineage>
        <taxon>Eukaryota</taxon>
        <taxon>Viridiplantae</taxon>
        <taxon>Streptophyta</taxon>
        <taxon>Embryophyta</taxon>
        <taxon>Tracheophyta</taxon>
        <taxon>Spermatophyta</taxon>
        <taxon>Magnoliopsida</taxon>
        <taxon>Liliopsida</taxon>
        <taxon>Poales</taxon>
        <taxon>Poaceae</taxon>
        <taxon>PACMAD clade</taxon>
        <taxon>Panicoideae</taxon>
        <taxon>Panicodae</taxon>
        <taxon>Paniceae</taxon>
        <taxon>Dichantheliinae</taxon>
        <taxon>Dichanthelium</taxon>
    </lineage>
</organism>
<dbReference type="PANTHER" id="PTHR15371:SF22">
    <property type="entry name" value="YMGG-LIKE GLY-ZIPPER DOMAIN-CONTAINING PROTEIN"/>
    <property type="match status" value="1"/>
</dbReference>
<comment type="subcellular location">
    <subcellularLocation>
        <location evidence="1">Membrane</location>
        <topology evidence="1">Multi-pass membrane protein</topology>
    </subcellularLocation>
</comment>
<evidence type="ECO:0000256" key="4">
    <source>
        <dbReference type="ARBA" id="ARBA00023136"/>
    </source>
</evidence>
<accession>A0A1E5V0F7</accession>
<dbReference type="PANTHER" id="PTHR15371">
    <property type="entry name" value="TIM23"/>
    <property type="match status" value="1"/>
</dbReference>
<keyword evidence="4" id="KW-0472">Membrane</keyword>